<dbReference type="SUPFAM" id="SSF50104">
    <property type="entry name" value="Translation proteins SH3-like domain"/>
    <property type="match status" value="1"/>
</dbReference>
<feature type="region of interest" description="Disordered" evidence="4">
    <location>
        <begin position="60"/>
        <end position="95"/>
    </location>
</feature>
<evidence type="ECO:0000256" key="3">
    <source>
        <dbReference type="ARBA" id="ARBA00023274"/>
    </source>
</evidence>
<dbReference type="GO" id="GO:0015934">
    <property type="term" value="C:large ribosomal subunit"/>
    <property type="evidence" value="ECO:0007669"/>
    <property type="project" value="InterPro"/>
</dbReference>
<dbReference type="InterPro" id="IPR014722">
    <property type="entry name" value="Rib_uL2_dom2"/>
</dbReference>
<comment type="caution">
    <text evidence="5">The sequence shown here is derived from an EMBL/GenBank/DDBJ whole genome shotgun (WGS) entry which is preliminary data.</text>
</comment>
<dbReference type="AlphaFoldDB" id="T0Z9N0"/>
<sequence>MSAPLSRELRARFHTRSLPVRKGDTVRVMAGSFLGQEERVARVNRRSYTVTLENVTVKTGEEKMTALPDPAEPAPHRTAQPRRPWPPSDSFRSVR</sequence>
<keyword evidence="3" id="KW-0687">Ribonucleoprotein</keyword>
<accession>T0Z9N0</accession>
<dbReference type="PANTHER" id="PTHR11143">
    <property type="entry name" value="60S RIBOSOMAL PROTEIN L26 FAMILY MEMBER"/>
    <property type="match status" value="1"/>
</dbReference>
<evidence type="ECO:0000313" key="5">
    <source>
        <dbReference type="EMBL" id="EQD44651.1"/>
    </source>
</evidence>
<dbReference type="Gene3D" id="2.30.30.30">
    <property type="match status" value="1"/>
</dbReference>
<keyword evidence="2 5" id="KW-0689">Ribosomal protein</keyword>
<reference evidence="5" key="1">
    <citation type="submission" date="2013-08" db="EMBL/GenBank/DDBJ databases">
        <authorList>
            <person name="Mendez C."/>
            <person name="Richter M."/>
            <person name="Ferrer M."/>
            <person name="Sanchez J."/>
        </authorList>
    </citation>
    <scope>NUCLEOTIDE SEQUENCE</scope>
</reference>
<dbReference type="GO" id="GO:0006412">
    <property type="term" value="P:translation"/>
    <property type="evidence" value="ECO:0007669"/>
    <property type="project" value="InterPro"/>
</dbReference>
<reference evidence="5" key="2">
    <citation type="journal article" date="2014" name="ISME J.">
        <title>Microbial stratification in low pH oxic and suboxic macroscopic growths along an acid mine drainage.</title>
        <authorList>
            <person name="Mendez-Garcia C."/>
            <person name="Mesa V."/>
            <person name="Sprenger R.R."/>
            <person name="Richter M."/>
            <person name="Diez M.S."/>
            <person name="Solano J."/>
            <person name="Bargiela R."/>
            <person name="Golyshina O.V."/>
            <person name="Manteca A."/>
            <person name="Ramos J.L."/>
            <person name="Gallego J.R."/>
            <person name="Llorente I."/>
            <person name="Martins Dos Santos V.A."/>
            <person name="Jensen O.N."/>
            <person name="Pelaez A.I."/>
            <person name="Sanchez J."/>
            <person name="Ferrer M."/>
        </authorList>
    </citation>
    <scope>NUCLEOTIDE SEQUENCE</scope>
</reference>
<dbReference type="NCBIfam" id="TIGR01080">
    <property type="entry name" value="rplX_A_E"/>
    <property type="match status" value="1"/>
</dbReference>
<evidence type="ECO:0000256" key="4">
    <source>
        <dbReference type="SAM" id="MobiDB-lite"/>
    </source>
</evidence>
<proteinExistence type="inferred from homology"/>
<organism evidence="5">
    <name type="scientific">mine drainage metagenome</name>
    <dbReference type="NCBI Taxonomy" id="410659"/>
    <lineage>
        <taxon>unclassified sequences</taxon>
        <taxon>metagenomes</taxon>
        <taxon>ecological metagenomes</taxon>
    </lineage>
</organism>
<dbReference type="EMBL" id="AUZY01008850">
    <property type="protein sequence ID" value="EQD44651.1"/>
    <property type="molecule type" value="Genomic_DNA"/>
</dbReference>
<evidence type="ECO:0000256" key="1">
    <source>
        <dbReference type="ARBA" id="ARBA00010618"/>
    </source>
</evidence>
<gene>
    <name evidence="5" type="ORF">B1B_13439</name>
</gene>
<dbReference type="GO" id="GO:0003735">
    <property type="term" value="F:structural constituent of ribosome"/>
    <property type="evidence" value="ECO:0007669"/>
    <property type="project" value="InterPro"/>
</dbReference>
<dbReference type="InterPro" id="IPR008991">
    <property type="entry name" value="Translation_prot_SH3-like_sf"/>
</dbReference>
<protein>
    <submittedName>
        <fullName evidence="5">50S ribosomal protein L24P</fullName>
    </submittedName>
</protein>
<feature type="non-terminal residue" evidence="5">
    <location>
        <position position="95"/>
    </location>
</feature>
<evidence type="ECO:0000256" key="2">
    <source>
        <dbReference type="ARBA" id="ARBA00022980"/>
    </source>
</evidence>
<dbReference type="InterPro" id="IPR005756">
    <property type="entry name" value="Ribosomal_uL24_euk/arc"/>
</dbReference>
<name>T0Z9N0_9ZZZZ</name>
<comment type="similarity">
    <text evidence="1">Belongs to the universal ribosomal protein uL24 family.</text>
</comment>